<evidence type="ECO:0008006" key="4">
    <source>
        <dbReference type="Google" id="ProtNLM"/>
    </source>
</evidence>
<keyword evidence="3" id="KW-1185">Reference proteome</keyword>
<sequence length="63" mass="6960">MSSTTPREVSHIAQYDGTNFPLWKLGLWTLLEEHNLEEIVTGTSTKPVEERGPASGDPPQPGR</sequence>
<protein>
    <recommendedName>
        <fullName evidence="4">Retrotransposon Copia-like N-terminal domain-containing protein</fullName>
    </recommendedName>
</protein>
<comment type="caution">
    <text evidence="2">The sequence shown here is derived from an EMBL/GenBank/DDBJ whole genome shotgun (WGS) entry which is preliminary data.</text>
</comment>
<proteinExistence type="predicted"/>
<evidence type="ECO:0000256" key="1">
    <source>
        <dbReference type="SAM" id="MobiDB-lite"/>
    </source>
</evidence>
<organism evidence="2 3">
    <name type="scientific">Daphnia magna</name>
    <dbReference type="NCBI Taxonomy" id="35525"/>
    <lineage>
        <taxon>Eukaryota</taxon>
        <taxon>Metazoa</taxon>
        <taxon>Ecdysozoa</taxon>
        <taxon>Arthropoda</taxon>
        <taxon>Crustacea</taxon>
        <taxon>Branchiopoda</taxon>
        <taxon>Diplostraca</taxon>
        <taxon>Cladocera</taxon>
        <taxon>Anomopoda</taxon>
        <taxon>Daphniidae</taxon>
        <taxon>Daphnia</taxon>
    </lineage>
</organism>
<feature type="region of interest" description="Disordered" evidence="1">
    <location>
        <begin position="41"/>
        <end position="63"/>
    </location>
</feature>
<reference evidence="2 3" key="1">
    <citation type="submission" date="2016-03" db="EMBL/GenBank/DDBJ databases">
        <title>EvidentialGene: Evidence-directed Construction of Genes on Genomes.</title>
        <authorList>
            <person name="Gilbert D.G."/>
            <person name="Choi J.-H."/>
            <person name="Mockaitis K."/>
            <person name="Colbourne J."/>
            <person name="Pfrender M."/>
        </authorList>
    </citation>
    <scope>NUCLEOTIDE SEQUENCE [LARGE SCALE GENOMIC DNA]</scope>
    <source>
        <strain evidence="2 3">Xinb3</strain>
        <tissue evidence="2">Complete organism</tissue>
    </source>
</reference>
<dbReference type="AlphaFoldDB" id="A0A162C1I1"/>
<dbReference type="Proteomes" id="UP000076858">
    <property type="component" value="Unassembled WGS sequence"/>
</dbReference>
<name>A0A162C1I1_9CRUS</name>
<evidence type="ECO:0000313" key="3">
    <source>
        <dbReference type="Proteomes" id="UP000076858"/>
    </source>
</evidence>
<feature type="non-terminal residue" evidence="2">
    <location>
        <position position="63"/>
    </location>
</feature>
<accession>A0A162C1I1</accession>
<evidence type="ECO:0000313" key="2">
    <source>
        <dbReference type="EMBL" id="KZR99930.1"/>
    </source>
</evidence>
<gene>
    <name evidence="2" type="ORF">APZ42_004006</name>
</gene>
<dbReference type="EMBL" id="LRGB01012221">
    <property type="protein sequence ID" value="KZR99930.1"/>
    <property type="molecule type" value="Genomic_DNA"/>
</dbReference>